<name>A0A813J896_POLGL</name>
<evidence type="ECO:0000256" key="1">
    <source>
        <dbReference type="SAM" id="MobiDB-lite"/>
    </source>
</evidence>
<dbReference type="EMBL" id="CAJNNW010024489">
    <property type="protein sequence ID" value="CAE8672763.1"/>
    <property type="molecule type" value="Genomic_DNA"/>
</dbReference>
<evidence type="ECO:0000313" key="3">
    <source>
        <dbReference type="EMBL" id="CAE8672763.1"/>
    </source>
</evidence>
<sequence length="557" mass="59046">ATLRARAAAQVSPALRVLELDSRHGFGFAVKAALDLVQTPYVIVVQHDRPFTRAVNIPRVLAAMERDPQRFKYVGMPTSTTCSHRLHVLSKYAIRIEPVPADDDGLEFMPLIQWYDSTHICLTEYYRNFVFGPRKLAVRGGFIEDKFGQAQLAAIRSQGVEKAHPEFGTFIASGDGFSEPCVGHLDGRDALNVRNFRFVGAAAGASAPVSWSAQAALAATGAMPGKRALGSSEARAAAAAQAAQVAASAASAAAAASSPASSSSRRGAQNGAAPPSPATKAKAFSLEGVDFLLDNSQLFAESPGLGYRRSKDLSDRSPDDSMAAWGTVVRGIDDGSGWLRVGSKYLPMSLGGCRVLQPKGGKGSNGSPQRHPAAPPQLSNLSPPPTSPPRLNLENGHAAANGSFQSWGKQTPTGACTAPAPARHREVRGIAPLTPGALYQSPAVIARASKEGRSLRSLSQDEPRKILLTDLTSPKVSSPCPEDGWEYVDQSGNVQGPFLAKEMIHWNSKGYFRADLLMRCQKKDAFAAFASLFPSPAVPFHSGPKRPATPAHTAPAR</sequence>
<dbReference type="Pfam" id="PF02213">
    <property type="entry name" value="GYF"/>
    <property type="match status" value="1"/>
</dbReference>
<dbReference type="Gene3D" id="3.30.1490.40">
    <property type="match status" value="1"/>
</dbReference>
<feature type="region of interest" description="Disordered" evidence="1">
    <location>
        <begin position="356"/>
        <end position="422"/>
    </location>
</feature>
<dbReference type="SUPFAM" id="SSF55277">
    <property type="entry name" value="GYF domain"/>
    <property type="match status" value="1"/>
</dbReference>
<gene>
    <name evidence="3" type="ORF">PGLA2088_LOCUS18219</name>
</gene>
<proteinExistence type="predicted"/>
<feature type="region of interest" description="Disordered" evidence="1">
    <location>
        <begin position="258"/>
        <end position="279"/>
    </location>
</feature>
<feature type="domain" description="GYF" evidence="2">
    <location>
        <begin position="482"/>
        <end position="533"/>
    </location>
</feature>
<feature type="non-terminal residue" evidence="3">
    <location>
        <position position="1"/>
    </location>
</feature>
<organism evidence="3 4">
    <name type="scientific">Polarella glacialis</name>
    <name type="common">Dinoflagellate</name>
    <dbReference type="NCBI Taxonomy" id="89957"/>
    <lineage>
        <taxon>Eukaryota</taxon>
        <taxon>Sar</taxon>
        <taxon>Alveolata</taxon>
        <taxon>Dinophyceae</taxon>
        <taxon>Suessiales</taxon>
        <taxon>Suessiaceae</taxon>
        <taxon>Polarella</taxon>
    </lineage>
</organism>
<dbReference type="AlphaFoldDB" id="A0A813J896"/>
<reference evidence="3" key="1">
    <citation type="submission" date="2021-02" db="EMBL/GenBank/DDBJ databases">
        <authorList>
            <person name="Dougan E. K."/>
            <person name="Rhodes N."/>
            <person name="Thang M."/>
            <person name="Chan C."/>
        </authorList>
    </citation>
    <scope>NUCLEOTIDE SEQUENCE</scope>
</reference>
<accession>A0A813J896</accession>
<dbReference type="Proteomes" id="UP000626109">
    <property type="component" value="Unassembled WGS sequence"/>
</dbReference>
<dbReference type="SMART" id="SM00444">
    <property type="entry name" value="GYF"/>
    <property type="match status" value="1"/>
</dbReference>
<evidence type="ECO:0000313" key="4">
    <source>
        <dbReference type="Proteomes" id="UP000626109"/>
    </source>
</evidence>
<comment type="caution">
    <text evidence="3">The sequence shown here is derived from an EMBL/GenBank/DDBJ whole genome shotgun (WGS) entry which is preliminary data.</text>
</comment>
<dbReference type="InterPro" id="IPR003169">
    <property type="entry name" value="GYF"/>
</dbReference>
<dbReference type="InterPro" id="IPR035445">
    <property type="entry name" value="GYF-like_dom_sf"/>
</dbReference>
<evidence type="ECO:0000259" key="2">
    <source>
        <dbReference type="PROSITE" id="PS50829"/>
    </source>
</evidence>
<dbReference type="PROSITE" id="PS50829">
    <property type="entry name" value="GYF"/>
    <property type="match status" value="1"/>
</dbReference>
<protein>
    <recommendedName>
        <fullName evidence="2">GYF domain-containing protein</fullName>
    </recommendedName>
</protein>
<feature type="compositionally biased region" description="Low complexity" evidence="1">
    <location>
        <begin position="411"/>
        <end position="421"/>
    </location>
</feature>